<evidence type="ECO:0000313" key="1">
    <source>
        <dbReference type="EMBL" id="KIO21608.1"/>
    </source>
</evidence>
<organism evidence="1 2">
    <name type="scientific">Tulasnella calospora MUT 4182</name>
    <dbReference type="NCBI Taxonomy" id="1051891"/>
    <lineage>
        <taxon>Eukaryota</taxon>
        <taxon>Fungi</taxon>
        <taxon>Dikarya</taxon>
        <taxon>Basidiomycota</taxon>
        <taxon>Agaricomycotina</taxon>
        <taxon>Agaricomycetes</taxon>
        <taxon>Cantharellales</taxon>
        <taxon>Tulasnellaceae</taxon>
        <taxon>Tulasnella</taxon>
    </lineage>
</organism>
<gene>
    <name evidence="1" type="ORF">M407DRAFT_28817</name>
</gene>
<dbReference type="EMBL" id="KN823133">
    <property type="protein sequence ID" value="KIO21608.1"/>
    <property type="molecule type" value="Genomic_DNA"/>
</dbReference>
<dbReference type="HOGENOM" id="CLU_2110731_0_0_1"/>
<dbReference type="AlphaFoldDB" id="A0A0C3KJG0"/>
<sequence>MNPSTATTPTGSAKPAAEREIVPIAPLETDFVFESKEDVAVAEAAAEAEVEAEDLAEDEDAGTEADPVMVVSPSIGCPASLHASTYSKKNELLNATKKKRLEDSEDETFTIKRVH</sequence>
<proteinExistence type="predicted"/>
<protein>
    <submittedName>
        <fullName evidence="1">Uncharacterized protein</fullName>
    </submittedName>
</protein>
<dbReference type="OrthoDB" id="10525284at2759"/>
<name>A0A0C3KJG0_9AGAM</name>
<accession>A0A0C3KJG0</accession>
<reference evidence="1 2" key="1">
    <citation type="submission" date="2014-04" db="EMBL/GenBank/DDBJ databases">
        <authorList>
            <consortium name="DOE Joint Genome Institute"/>
            <person name="Kuo A."/>
            <person name="Girlanda M."/>
            <person name="Perotto S."/>
            <person name="Kohler A."/>
            <person name="Nagy L.G."/>
            <person name="Floudas D."/>
            <person name="Copeland A."/>
            <person name="Barry K.W."/>
            <person name="Cichocki N."/>
            <person name="Veneault-Fourrey C."/>
            <person name="LaButti K."/>
            <person name="Lindquist E.A."/>
            <person name="Lipzen A."/>
            <person name="Lundell T."/>
            <person name="Morin E."/>
            <person name="Murat C."/>
            <person name="Sun H."/>
            <person name="Tunlid A."/>
            <person name="Henrissat B."/>
            <person name="Grigoriev I.V."/>
            <person name="Hibbett D.S."/>
            <person name="Martin F."/>
            <person name="Nordberg H.P."/>
            <person name="Cantor M.N."/>
            <person name="Hua S.X."/>
        </authorList>
    </citation>
    <scope>NUCLEOTIDE SEQUENCE [LARGE SCALE GENOMIC DNA]</scope>
    <source>
        <strain evidence="1 2">MUT 4182</strain>
    </source>
</reference>
<reference evidence="2" key="2">
    <citation type="submission" date="2015-01" db="EMBL/GenBank/DDBJ databases">
        <title>Evolutionary Origins and Diversification of the Mycorrhizal Mutualists.</title>
        <authorList>
            <consortium name="DOE Joint Genome Institute"/>
            <consortium name="Mycorrhizal Genomics Consortium"/>
            <person name="Kohler A."/>
            <person name="Kuo A."/>
            <person name="Nagy L.G."/>
            <person name="Floudas D."/>
            <person name="Copeland A."/>
            <person name="Barry K.W."/>
            <person name="Cichocki N."/>
            <person name="Veneault-Fourrey C."/>
            <person name="LaButti K."/>
            <person name="Lindquist E.A."/>
            <person name="Lipzen A."/>
            <person name="Lundell T."/>
            <person name="Morin E."/>
            <person name="Murat C."/>
            <person name="Riley R."/>
            <person name="Ohm R."/>
            <person name="Sun H."/>
            <person name="Tunlid A."/>
            <person name="Henrissat B."/>
            <person name="Grigoriev I.V."/>
            <person name="Hibbett D.S."/>
            <person name="Martin F."/>
        </authorList>
    </citation>
    <scope>NUCLEOTIDE SEQUENCE [LARGE SCALE GENOMIC DNA]</scope>
    <source>
        <strain evidence="2">MUT 4182</strain>
    </source>
</reference>
<evidence type="ECO:0000313" key="2">
    <source>
        <dbReference type="Proteomes" id="UP000054248"/>
    </source>
</evidence>
<keyword evidence="2" id="KW-1185">Reference proteome</keyword>
<dbReference type="Proteomes" id="UP000054248">
    <property type="component" value="Unassembled WGS sequence"/>
</dbReference>